<dbReference type="OrthoDB" id="9808822at2"/>
<dbReference type="CDD" id="cd03112">
    <property type="entry name" value="CobW-like"/>
    <property type="match status" value="1"/>
</dbReference>
<dbReference type="Pfam" id="PF02492">
    <property type="entry name" value="cobW"/>
    <property type="match status" value="1"/>
</dbReference>
<name>A0A2T5J240_9GAMM</name>
<evidence type="ECO:0000313" key="3">
    <source>
        <dbReference type="Proteomes" id="UP000244223"/>
    </source>
</evidence>
<dbReference type="PANTHER" id="PTHR13748:SF46">
    <property type="entry name" value="ZINC CHAPERONE YEIR"/>
    <property type="match status" value="1"/>
</dbReference>
<comment type="caution">
    <text evidence="2">The sequence shown here is derived from an EMBL/GenBank/DDBJ whole genome shotgun (WGS) entry which is preliminary data.</text>
</comment>
<dbReference type="Gene3D" id="3.40.50.300">
    <property type="entry name" value="P-loop containing nucleotide triphosphate hydrolases"/>
    <property type="match status" value="1"/>
</dbReference>
<dbReference type="InterPro" id="IPR051316">
    <property type="entry name" value="Zinc-reg_GTPase_activator"/>
</dbReference>
<dbReference type="AlphaFoldDB" id="A0A2T5J240"/>
<feature type="domain" description="CobW/HypB/UreG nucleotide-binding" evidence="1">
    <location>
        <begin position="10"/>
        <end position="176"/>
    </location>
</feature>
<evidence type="ECO:0000259" key="1">
    <source>
        <dbReference type="Pfam" id="PF02492"/>
    </source>
</evidence>
<organism evidence="2 3">
    <name type="scientific">Agitococcus lubricus</name>
    <dbReference type="NCBI Taxonomy" id="1077255"/>
    <lineage>
        <taxon>Bacteria</taxon>
        <taxon>Pseudomonadati</taxon>
        <taxon>Pseudomonadota</taxon>
        <taxon>Gammaproteobacteria</taxon>
        <taxon>Moraxellales</taxon>
        <taxon>Moraxellaceae</taxon>
        <taxon>Agitococcus</taxon>
    </lineage>
</organism>
<dbReference type="Proteomes" id="UP000244223">
    <property type="component" value="Unassembled WGS sequence"/>
</dbReference>
<dbReference type="PANTHER" id="PTHR13748">
    <property type="entry name" value="COBW-RELATED"/>
    <property type="match status" value="1"/>
</dbReference>
<dbReference type="EMBL" id="QAON01000003">
    <property type="protein sequence ID" value="PTQ90413.1"/>
    <property type="molecule type" value="Genomic_DNA"/>
</dbReference>
<proteinExistence type="predicted"/>
<keyword evidence="3" id="KW-1185">Reference proteome</keyword>
<dbReference type="RefSeq" id="WP_107864854.1">
    <property type="nucleotide sequence ID" value="NZ_QAON01000003.1"/>
</dbReference>
<protein>
    <submittedName>
        <fullName evidence="2">G3E family GTPase</fullName>
    </submittedName>
</protein>
<gene>
    <name evidence="2" type="ORF">C8N29_103166</name>
</gene>
<dbReference type="SUPFAM" id="SSF52540">
    <property type="entry name" value="P-loop containing nucleoside triphosphate hydrolases"/>
    <property type="match status" value="1"/>
</dbReference>
<evidence type="ECO:0000313" key="2">
    <source>
        <dbReference type="EMBL" id="PTQ90413.1"/>
    </source>
</evidence>
<dbReference type="InterPro" id="IPR027417">
    <property type="entry name" value="P-loop_NTPase"/>
</dbReference>
<reference evidence="2 3" key="1">
    <citation type="submission" date="2018-04" db="EMBL/GenBank/DDBJ databases">
        <title>Genomic Encyclopedia of Archaeal and Bacterial Type Strains, Phase II (KMG-II): from individual species to whole genera.</title>
        <authorList>
            <person name="Goeker M."/>
        </authorList>
    </citation>
    <scope>NUCLEOTIDE SEQUENCE [LARGE SCALE GENOMIC DNA]</scope>
    <source>
        <strain evidence="2 3">DSM 5822</strain>
    </source>
</reference>
<sequence length="333" mass="37017">MIKPVCSAVPTNLITGFLGAGKTTLIQQLLAQKPSHERWAVLVNEFGQIGIDQALMGTSQDIYIKEVAGGCICCANALPMHIALSQLLAKAKPQRVLIEPTGLGHPKQILETLSESHWQTTLALQATLCVIDARQYQDPRVQTHESFLAQAEVADILVFSKNEVLDDAQRASVLDFARQLPPPERQTVFISQGQLDANYLAMPKRPSRQVKRSLLHSLPTALPPVGLVNQDSIEAPYHYHQRALETEVGGWVFPASWQFNHNALLDVLFALTTLRIKGVMHTQEGWLAINLTPLDASLNSTHEAYDSRLEIISEQPIDWSTLERELLNTRLMT</sequence>
<dbReference type="InterPro" id="IPR003495">
    <property type="entry name" value="CobW/HypB/UreG_nucleotide-bd"/>
</dbReference>
<accession>A0A2T5J240</accession>
<dbReference type="GO" id="GO:0005737">
    <property type="term" value="C:cytoplasm"/>
    <property type="evidence" value="ECO:0007669"/>
    <property type="project" value="TreeGrafter"/>
</dbReference>